<protein>
    <submittedName>
        <fullName evidence="2">Uncharacterized protein</fullName>
    </submittedName>
</protein>
<feature type="region of interest" description="Disordered" evidence="1">
    <location>
        <begin position="26"/>
        <end position="52"/>
    </location>
</feature>
<accession>A0A9P5Y3I5</accession>
<sequence>MEFEDAELANDMIRLLGQELKQLRSQLQEAKEGSARGSEGASSSSSTERVHAVEAENADLKAQIRALELEVSQLQLTPAYRVSENMDMGDQLSKKDRLLKKKDQEISQLEEAIKLYKEKITTQGASMAALQERFDEAQSRLKQFRHERDKAGKQVPTSEKEEQHFNYQKFLLSAPRIPRPGEIQASRKELIVQEDTKILLSVSGYQILQFSDKQIIWSDDTISRAIAIRPLHHYYIDGLEGEWEHSVTNKPLAPGQKCVIFYGHKGWSYMGSFECVQVMPLDLEQYKSLPTHMRKYATSRTVISPDHIPAIVSDLVDGIYAQGILKVECLAFRFLSFDGTLNRKLLKDSGVLSSSQGTAISVPGTGLQSKRSADDNPHHKPHSKKSRV</sequence>
<dbReference type="EMBL" id="MU150276">
    <property type="protein sequence ID" value="KAF9462004.1"/>
    <property type="molecule type" value="Genomic_DNA"/>
</dbReference>
<evidence type="ECO:0000313" key="3">
    <source>
        <dbReference type="Proteomes" id="UP000807353"/>
    </source>
</evidence>
<reference evidence="2" key="1">
    <citation type="submission" date="2020-11" db="EMBL/GenBank/DDBJ databases">
        <authorList>
            <consortium name="DOE Joint Genome Institute"/>
            <person name="Ahrendt S."/>
            <person name="Riley R."/>
            <person name="Andreopoulos W."/>
            <person name="Labutti K."/>
            <person name="Pangilinan J."/>
            <person name="Ruiz-Duenas F.J."/>
            <person name="Barrasa J.M."/>
            <person name="Sanchez-Garcia M."/>
            <person name="Camarero S."/>
            <person name="Miyauchi S."/>
            <person name="Serrano A."/>
            <person name="Linde D."/>
            <person name="Babiker R."/>
            <person name="Drula E."/>
            <person name="Ayuso-Fernandez I."/>
            <person name="Pacheco R."/>
            <person name="Padilla G."/>
            <person name="Ferreira P."/>
            <person name="Barriuso J."/>
            <person name="Kellner H."/>
            <person name="Castanera R."/>
            <person name="Alfaro M."/>
            <person name="Ramirez L."/>
            <person name="Pisabarro A.G."/>
            <person name="Kuo A."/>
            <person name="Tritt A."/>
            <person name="Lipzen A."/>
            <person name="He G."/>
            <person name="Yan M."/>
            <person name="Ng V."/>
            <person name="Cullen D."/>
            <person name="Martin F."/>
            <person name="Rosso M.-N."/>
            <person name="Henrissat B."/>
            <person name="Hibbett D."/>
            <person name="Martinez A.T."/>
            <person name="Grigoriev I.V."/>
        </authorList>
    </citation>
    <scope>NUCLEOTIDE SEQUENCE</scope>
    <source>
        <strain evidence="2">CBS 247.69</strain>
    </source>
</reference>
<keyword evidence="3" id="KW-1185">Reference proteome</keyword>
<dbReference type="Proteomes" id="UP000807353">
    <property type="component" value="Unassembled WGS sequence"/>
</dbReference>
<feature type="region of interest" description="Disordered" evidence="1">
    <location>
        <begin position="354"/>
        <end position="388"/>
    </location>
</feature>
<evidence type="ECO:0000313" key="2">
    <source>
        <dbReference type="EMBL" id="KAF9462004.1"/>
    </source>
</evidence>
<feature type="compositionally biased region" description="Low complexity" evidence="1">
    <location>
        <begin position="35"/>
        <end position="46"/>
    </location>
</feature>
<proteinExistence type="predicted"/>
<name>A0A9P5Y3I5_9AGAR</name>
<gene>
    <name evidence="2" type="ORF">BDZ94DRAFT_1262196</name>
</gene>
<feature type="compositionally biased region" description="Basic residues" evidence="1">
    <location>
        <begin position="379"/>
        <end position="388"/>
    </location>
</feature>
<comment type="caution">
    <text evidence="2">The sequence shown here is derived from an EMBL/GenBank/DDBJ whole genome shotgun (WGS) entry which is preliminary data.</text>
</comment>
<evidence type="ECO:0000256" key="1">
    <source>
        <dbReference type="SAM" id="MobiDB-lite"/>
    </source>
</evidence>
<dbReference type="AlphaFoldDB" id="A0A9P5Y3I5"/>
<organism evidence="2 3">
    <name type="scientific">Collybia nuda</name>
    <dbReference type="NCBI Taxonomy" id="64659"/>
    <lineage>
        <taxon>Eukaryota</taxon>
        <taxon>Fungi</taxon>
        <taxon>Dikarya</taxon>
        <taxon>Basidiomycota</taxon>
        <taxon>Agaricomycotina</taxon>
        <taxon>Agaricomycetes</taxon>
        <taxon>Agaricomycetidae</taxon>
        <taxon>Agaricales</taxon>
        <taxon>Tricholomatineae</taxon>
        <taxon>Clitocybaceae</taxon>
        <taxon>Collybia</taxon>
    </lineage>
</organism>
<dbReference type="OrthoDB" id="2999087at2759"/>